<evidence type="ECO:0008006" key="5">
    <source>
        <dbReference type="Google" id="ProtNLM"/>
    </source>
</evidence>
<gene>
    <name evidence="3" type="ORF">G210_1273</name>
</gene>
<dbReference type="InterPro" id="IPR024260">
    <property type="entry name" value="Vac7"/>
</dbReference>
<feature type="region of interest" description="Disordered" evidence="1">
    <location>
        <begin position="512"/>
        <end position="534"/>
    </location>
</feature>
<feature type="compositionally biased region" description="Polar residues" evidence="1">
    <location>
        <begin position="374"/>
        <end position="405"/>
    </location>
</feature>
<dbReference type="PANTHER" id="PTHR28258">
    <property type="entry name" value="VACUOLAR SEGREGATION PROTEIN 7"/>
    <property type="match status" value="1"/>
</dbReference>
<proteinExistence type="predicted"/>
<keyword evidence="4" id="KW-1185">Reference proteome</keyword>
<evidence type="ECO:0000256" key="2">
    <source>
        <dbReference type="SAM" id="Phobius"/>
    </source>
</evidence>
<dbReference type="OrthoDB" id="1204at2759"/>
<dbReference type="GO" id="GO:0010513">
    <property type="term" value="P:positive regulation of phosphatidylinositol biosynthetic process"/>
    <property type="evidence" value="ECO:0007669"/>
    <property type="project" value="TreeGrafter"/>
</dbReference>
<feature type="compositionally biased region" description="Polar residues" evidence="1">
    <location>
        <begin position="248"/>
        <end position="268"/>
    </location>
</feature>
<comment type="caution">
    <text evidence="3">The sequence shown here is derived from an EMBL/GenBank/DDBJ whole genome shotgun (WGS) entry which is preliminary data.</text>
</comment>
<feature type="compositionally biased region" description="Polar residues" evidence="1">
    <location>
        <begin position="217"/>
        <end position="237"/>
    </location>
</feature>
<dbReference type="GO" id="GO:0070772">
    <property type="term" value="C:PAS complex"/>
    <property type="evidence" value="ECO:0007669"/>
    <property type="project" value="TreeGrafter"/>
</dbReference>
<feature type="compositionally biased region" description="Low complexity" evidence="1">
    <location>
        <begin position="683"/>
        <end position="697"/>
    </location>
</feature>
<feature type="compositionally biased region" description="Low complexity" evidence="1">
    <location>
        <begin position="356"/>
        <end position="366"/>
    </location>
</feature>
<feature type="compositionally biased region" description="Polar residues" evidence="1">
    <location>
        <begin position="123"/>
        <end position="149"/>
    </location>
</feature>
<dbReference type="HOGENOM" id="CLU_009959_0_0_1"/>
<feature type="compositionally biased region" description="Polar residues" evidence="1">
    <location>
        <begin position="18"/>
        <end position="27"/>
    </location>
</feature>
<accession>M3IP61</accession>
<keyword evidence="2" id="KW-1133">Transmembrane helix</keyword>
<evidence type="ECO:0000256" key="1">
    <source>
        <dbReference type="SAM" id="MobiDB-lite"/>
    </source>
</evidence>
<feature type="compositionally biased region" description="Acidic residues" evidence="1">
    <location>
        <begin position="611"/>
        <end position="622"/>
    </location>
</feature>
<feature type="region of interest" description="Disordered" evidence="1">
    <location>
        <begin position="205"/>
        <end position="419"/>
    </location>
</feature>
<dbReference type="STRING" id="1245528.M3IP61"/>
<dbReference type="EMBL" id="AOGT01001203">
    <property type="protein sequence ID" value="EMG48206.1"/>
    <property type="molecule type" value="Genomic_DNA"/>
</dbReference>
<name>M3IP61_CANMX</name>
<dbReference type="eggNOG" id="ENOG502QU5B">
    <property type="taxonomic scope" value="Eukaryota"/>
</dbReference>
<feature type="region of interest" description="Disordered" evidence="1">
    <location>
        <begin position="653"/>
        <end position="713"/>
    </location>
</feature>
<feature type="compositionally biased region" description="Polar residues" evidence="1">
    <location>
        <begin position="771"/>
        <end position="787"/>
    </location>
</feature>
<feature type="compositionally biased region" description="Polar residues" evidence="1">
    <location>
        <begin position="291"/>
        <end position="307"/>
    </location>
</feature>
<organism evidence="3 4">
    <name type="scientific">Candida maltosa (strain Xu316)</name>
    <name type="common">Yeast</name>
    <dbReference type="NCBI Taxonomy" id="1245528"/>
    <lineage>
        <taxon>Eukaryota</taxon>
        <taxon>Fungi</taxon>
        <taxon>Dikarya</taxon>
        <taxon>Ascomycota</taxon>
        <taxon>Saccharomycotina</taxon>
        <taxon>Pichiomycetes</taxon>
        <taxon>Debaryomycetaceae</taxon>
        <taxon>Candida/Lodderomyces clade</taxon>
        <taxon>Candida</taxon>
    </lineage>
</organism>
<keyword evidence="2" id="KW-0812">Transmembrane</keyword>
<feature type="region of interest" description="Disordered" evidence="1">
    <location>
        <begin position="771"/>
        <end position="796"/>
    </location>
</feature>
<dbReference type="Proteomes" id="UP000011777">
    <property type="component" value="Unassembled WGS sequence"/>
</dbReference>
<feature type="region of interest" description="Disordered" evidence="1">
    <location>
        <begin position="611"/>
        <end position="639"/>
    </location>
</feature>
<protein>
    <recommendedName>
        <fullName evidence="5">Vacuolar segregation protein 7</fullName>
    </recommendedName>
</protein>
<dbReference type="OMA" id="GNTISCP"/>
<feature type="compositionally biased region" description="Polar residues" evidence="1">
    <location>
        <begin position="653"/>
        <end position="672"/>
    </location>
</feature>
<dbReference type="GO" id="GO:0000329">
    <property type="term" value="C:fungal-type vacuole membrane"/>
    <property type="evidence" value="ECO:0007669"/>
    <property type="project" value="TreeGrafter"/>
</dbReference>
<feature type="compositionally biased region" description="Low complexity" evidence="1">
    <location>
        <begin position="628"/>
        <end position="639"/>
    </location>
</feature>
<dbReference type="GO" id="GO:0000011">
    <property type="term" value="P:vacuole inheritance"/>
    <property type="evidence" value="ECO:0007669"/>
    <property type="project" value="TreeGrafter"/>
</dbReference>
<reference evidence="3 4" key="1">
    <citation type="submission" date="2013-02" db="EMBL/GenBank/DDBJ databases">
        <title>Genome sequence of Candida maltosa Xu316, a potential industrial strain for xylitol and ethanol production.</title>
        <authorList>
            <person name="Yu J."/>
            <person name="Wang Q."/>
            <person name="Geng X."/>
            <person name="Bao W."/>
            <person name="He P."/>
            <person name="Cai J."/>
        </authorList>
    </citation>
    <scope>NUCLEOTIDE SEQUENCE [LARGE SCALE GENOMIC DNA]</scope>
    <source>
        <strain evidence="4">Xu316</strain>
    </source>
</reference>
<feature type="compositionally biased region" description="Polar residues" evidence="1">
    <location>
        <begin position="340"/>
        <end position="355"/>
    </location>
</feature>
<feature type="compositionally biased region" description="Basic and acidic residues" evidence="1">
    <location>
        <begin position="313"/>
        <end position="338"/>
    </location>
</feature>
<dbReference type="PANTHER" id="PTHR28258:SF1">
    <property type="entry name" value="VACUOLAR SEGREGATION PROTEIN 7"/>
    <property type="match status" value="1"/>
</dbReference>
<dbReference type="GO" id="GO:1903778">
    <property type="term" value="P:protein localization to vacuolar membrane"/>
    <property type="evidence" value="ECO:0007669"/>
    <property type="project" value="TreeGrafter"/>
</dbReference>
<feature type="compositionally biased region" description="Low complexity" evidence="1">
    <location>
        <begin position="156"/>
        <end position="172"/>
    </location>
</feature>
<evidence type="ECO:0000313" key="4">
    <source>
        <dbReference type="Proteomes" id="UP000011777"/>
    </source>
</evidence>
<feature type="compositionally biased region" description="Polar residues" evidence="1">
    <location>
        <begin position="61"/>
        <end position="85"/>
    </location>
</feature>
<evidence type="ECO:0000313" key="3">
    <source>
        <dbReference type="EMBL" id="EMG48206.1"/>
    </source>
</evidence>
<sequence length="1086" mass="119233">MSDSFPNNHTSEEKLDQIPTSTDTTEVSEAKGNVSKSMNNVPLGRKASIDTFSVSKDEKPSTNFKVSKKTSGTSDNKISDSSILASTSNVNTNKNSATSNTNNSTDNNKNNKSNIEGNNNSSRLASNLPTLSTSQHHGDNATPNINNQVPNPTPNPSIINTSMAGGMSSVSTPVPPVPSTSQTPTILNKNTITNINKSLKAKQKIVHSREPHPKNPTLISNIINTSPQSTAFPNIPSSGDGVRKDTDANTSGSNVLNLSGNKLPNVQSPGIVPDNTGEFPGISKNKLKSSGLAQNISDGKTPNQSMTQSSSQEQDKDQSQDQIKDKTLNRSTDKREEITSLPTESTGVPNESNTESQSQPQLQLQPQPQPQPQRQLKTSSSTFMLNKNNSTANKSVLGNSTDTNESQQKQTKKKISKQNSTKTDFFAARLASAVDDIESSDSDETFVYENNDNEFDGNNNNNNNNIDTASINGSIVASVNANASNIAPSSVNGVRTPSIFENDQLQHHFEPPKQPFKAPPSNKAPSITNSINSSSNLDTILKRPAHFREPSAYSTLDSDARASLSHLGPDKFVTTSPSNDNTPDYHRITSVAHSINEGYNDDTFSYNEVEDDSIDEESTDDGEAGRVTTTNNNNNNGNTLVAPVGHVPVNSQQLQPQASNQRLQAPSVTPSLSTKNASKKNCKSSSTSSKLRSTTSKLFDKKGSQPRRYSTIPDDIDIEDIEDEWMYYDNTVRYPPNESTSLLSQNQRIPHYRSLNLNFPVVKRQNKRYLSTGQPLDNSDHSSNQEGNNNNNRSFPFPYQDQQHNFYYDYDEFDQESQRYSPNFDLPDLPLNRAASRNFGNANNTNNILHQNRFGNNHFILPRKSDHYSGRAGFWKSCIYTFLCISIVLTIGFVLGFVLATTKDLTNVGITSIENPIVSKDELVFNVVVEAFNPGWFSVDINEVELDLFARSGYLPDDGDNVRIENVPQKVETVKLGTVLNLESTMNFKGGFLSREPTVQKGEVKLLDPGKNITVDSLTITLSKQKLSDDNSKKWEIICANPFDLIITGVLKYDLPFARSTRSVVVRKTGYIDPTVFVIPEEGISE</sequence>
<keyword evidence="2" id="KW-0472">Membrane</keyword>
<dbReference type="AlphaFoldDB" id="M3IP61"/>
<feature type="region of interest" description="Disordered" evidence="1">
    <location>
        <begin position="1"/>
        <end position="185"/>
    </location>
</feature>
<dbReference type="Pfam" id="PF12751">
    <property type="entry name" value="Vac7"/>
    <property type="match status" value="2"/>
</dbReference>
<feature type="compositionally biased region" description="Low complexity" evidence="1">
    <location>
        <begin position="86"/>
        <end position="122"/>
    </location>
</feature>
<feature type="transmembrane region" description="Helical" evidence="2">
    <location>
        <begin position="879"/>
        <end position="900"/>
    </location>
</feature>